<feature type="compositionally biased region" description="Polar residues" evidence="5">
    <location>
        <begin position="810"/>
        <end position="819"/>
    </location>
</feature>
<dbReference type="PROSITE" id="PS01358">
    <property type="entry name" value="ZF_RANBP2_1"/>
    <property type="match status" value="1"/>
</dbReference>
<evidence type="ECO:0000313" key="8">
    <source>
        <dbReference type="WBParaSite" id="HCON_00010900-00001"/>
    </source>
</evidence>
<evidence type="ECO:0000256" key="3">
    <source>
        <dbReference type="ARBA" id="ARBA00022833"/>
    </source>
</evidence>
<dbReference type="AlphaFoldDB" id="A0A7I4XTY0"/>
<keyword evidence="7" id="KW-1185">Reference proteome</keyword>
<feature type="compositionally biased region" description="Basic and acidic residues" evidence="5">
    <location>
        <begin position="278"/>
        <end position="293"/>
    </location>
</feature>
<feature type="region of interest" description="Disordered" evidence="5">
    <location>
        <begin position="1081"/>
        <end position="1106"/>
    </location>
</feature>
<dbReference type="OMA" id="WSCPKCM"/>
<feature type="compositionally biased region" description="Polar residues" evidence="5">
    <location>
        <begin position="33"/>
        <end position="48"/>
    </location>
</feature>
<feature type="region of interest" description="Disordered" evidence="5">
    <location>
        <begin position="1"/>
        <end position="70"/>
    </location>
</feature>
<feature type="compositionally biased region" description="Polar residues" evidence="5">
    <location>
        <begin position="1081"/>
        <end position="1092"/>
    </location>
</feature>
<evidence type="ECO:0000256" key="5">
    <source>
        <dbReference type="SAM" id="MobiDB-lite"/>
    </source>
</evidence>
<dbReference type="OrthoDB" id="5844711at2759"/>
<feature type="domain" description="RanBP2-type" evidence="6">
    <location>
        <begin position="600"/>
        <end position="630"/>
    </location>
</feature>
<accession>A0A7I4XTY0</accession>
<evidence type="ECO:0000259" key="6">
    <source>
        <dbReference type="PROSITE" id="PS50199"/>
    </source>
</evidence>
<feature type="region of interest" description="Disordered" evidence="5">
    <location>
        <begin position="278"/>
        <end position="339"/>
    </location>
</feature>
<feature type="compositionally biased region" description="Polar residues" evidence="5">
    <location>
        <begin position="309"/>
        <end position="321"/>
    </location>
</feature>
<dbReference type="InterPro" id="IPR001876">
    <property type="entry name" value="Znf_RanBP2"/>
</dbReference>
<feature type="compositionally biased region" description="Polar residues" evidence="5">
    <location>
        <begin position="728"/>
        <end position="739"/>
    </location>
</feature>
<dbReference type="WBParaSite" id="HCON_00010900-00001">
    <property type="protein sequence ID" value="HCON_00010900-00001"/>
    <property type="gene ID" value="HCON_00010900"/>
</dbReference>
<feature type="region of interest" description="Disordered" evidence="5">
    <location>
        <begin position="786"/>
        <end position="826"/>
    </location>
</feature>
<reference evidence="8" key="1">
    <citation type="submission" date="2020-12" db="UniProtKB">
        <authorList>
            <consortium name="WormBaseParasite"/>
        </authorList>
    </citation>
    <scope>IDENTIFICATION</scope>
    <source>
        <strain evidence="8">MHco3</strain>
    </source>
</reference>
<evidence type="ECO:0000313" key="7">
    <source>
        <dbReference type="Proteomes" id="UP000025227"/>
    </source>
</evidence>
<protein>
    <submittedName>
        <fullName evidence="8">RanBP2-type domain-containing protein</fullName>
    </submittedName>
</protein>
<organism evidence="7 8">
    <name type="scientific">Haemonchus contortus</name>
    <name type="common">Barber pole worm</name>
    <dbReference type="NCBI Taxonomy" id="6289"/>
    <lineage>
        <taxon>Eukaryota</taxon>
        <taxon>Metazoa</taxon>
        <taxon>Ecdysozoa</taxon>
        <taxon>Nematoda</taxon>
        <taxon>Chromadorea</taxon>
        <taxon>Rhabditida</taxon>
        <taxon>Rhabditina</taxon>
        <taxon>Rhabditomorpha</taxon>
        <taxon>Strongyloidea</taxon>
        <taxon>Trichostrongylidae</taxon>
        <taxon>Haemonchus</taxon>
    </lineage>
</organism>
<feature type="compositionally biased region" description="Low complexity" evidence="5">
    <location>
        <begin position="706"/>
        <end position="723"/>
    </location>
</feature>
<feature type="compositionally biased region" description="Polar residues" evidence="5">
    <location>
        <begin position="569"/>
        <end position="596"/>
    </location>
</feature>
<feature type="region of interest" description="Disordered" evidence="5">
    <location>
        <begin position="1056"/>
        <end position="1075"/>
    </location>
</feature>
<evidence type="ECO:0000256" key="2">
    <source>
        <dbReference type="ARBA" id="ARBA00022771"/>
    </source>
</evidence>
<dbReference type="SMART" id="SM00547">
    <property type="entry name" value="ZnF_RBZ"/>
    <property type="match status" value="2"/>
</dbReference>
<sequence>MSSGKDGWLSAVTKLFSGGEQSNDQLPERSNHSDQISPGSSSHLSPNRKSVPVNGSPLSSTFETVSQSSRGLRYLSPSVLERGVSKPGVSRPLPTEDIFLESSTTSRKRALVNDQRPASVIDVYSIRDNPKRSRREQFAYSMLDEETPRIFSDRLNSTWVGRSMGDSSSCVGFSPSSSNRSLIGRIGSTRSNSSSLSSKTKAILSHLERISTPAREARKLPVMRGSTVPSERWAPMHSCAAPPLVKSGASVPSRIQLLSSSMASQRKPYWRDITRTFHEKQQSTDSKESHDKPASSSIHPLFDMEKNGCSASGSCSKTAQKSGDDVPAKSLKPHMPTIKGSDGKSISCNVFNASQLIDGEMTGDSADRTNDLPLFAPPIKAAPSAGFLDDMVFTFGAPVERLPGQSVIDQTVAEECGRSGSEGSESSGDDSDNEQSSSTSDAEEPAEHDKEQKPSRPPTAADSETSGAMSSNNTPVSSKEVSPQTKAEISWSCPDCFITNKNVSICAACGHNKDAPTTSKTLVSNISSIAKSSASGFKFGFGTEGAKANSGPSNTTSVSSSCATSLSEPTVSIATSESKQDPSKGSATDSSSTQTGAPKASGPVTNRVAWECPDCMVQNKESDDKCVCCGHVMYKSDNASSKESSNVFGDRAFKAAPLPSTGVSFGFGASSSATATSGAATSVKFGFGASEKPVIAQQEPKTVPNSTETSSASADTSSAISTAPAKETSITKTTSTPAFESTIGKADQTKPSQPPSFSLGAGAAIFGAGAKPPLFGSSSSSLFNTSHSTGSLLTASSSTAPVPTTTSVSDSRAASTTAPTPFVFGATTNGSKPLNVFESKKDENSTKAPLFGSGLTFGNGPTTTEQVSSASGILGTSSNTVATGNSLTGSSSGPSLFGASLTAKPLFSTFGNTSDSKPFAANVGGSTENFKPAPFGGALPGSGETLKAPLFGASSTNSLNKPLFGSNAATAAPATNGGLSFNFGSGSSNAFGAFNAANPSASSIPSLPSTSSAPSVFGNVSNVADTSKPFQFGTTIPEPTFQFGQTNAFSGSTPFQFGSSQPAAPAAPTFQIPGITAPAAPSSNFSFTSSGTRKMVAARRRLPQRK</sequence>
<feature type="compositionally biased region" description="Low complexity" evidence="5">
    <location>
        <begin position="786"/>
        <end position="809"/>
    </location>
</feature>
<evidence type="ECO:0000256" key="4">
    <source>
        <dbReference type="PROSITE-ProRule" id="PRU00322"/>
    </source>
</evidence>
<name>A0A7I4XTY0_HAECO</name>
<feature type="compositionally biased region" description="Basic and acidic residues" evidence="5">
    <location>
        <begin position="445"/>
        <end position="454"/>
    </location>
</feature>
<evidence type="ECO:0000256" key="1">
    <source>
        <dbReference type="ARBA" id="ARBA00022723"/>
    </source>
</evidence>
<dbReference type="Proteomes" id="UP000025227">
    <property type="component" value="Unplaced"/>
</dbReference>
<keyword evidence="2 4" id="KW-0863">Zinc-finger</keyword>
<feature type="region of interest" description="Disordered" evidence="5">
    <location>
        <begin position="695"/>
        <end position="758"/>
    </location>
</feature>
<proteinExistence type="predicted"/>
<dbReference type="Gene3D" id="4.10.1060.10">
    <property type="entry name" value="Zinc finger, RanBP2-type"/>
    <property type="match status" value="1"/>
</dbReference>
<feature type="compositionally biased region" description="Basic residues" evidence="5">
    <location>
        <begin position="1096"/>
        <end position="1106"/>
    </location>
</feature>
<keyword evidence="1" id="KW-0479">Metal-binding</keyword>
<feature type="compositionally biased region" description="Polar residues" evidence="5">
    <location>
        <begin position="56"/>
        <end position="70"/>
    </location>
</feature>
<feature type="region of interest" description="Disordered" evidence="5">
    <location>
        <begin position="413"/>
        <end position="483"/>
    </location>
</feature>
<dbReference type="GO" id="GO:0008270">
    <property type="term" value="F:zinc ion binding"/>
    <property type="evidence" value="ECO:0007669"/>
    <property type="project" value="UniProtKB-KW"/>
</dbReference>
<feature type="compositionally biased region" description="Polar residues" evidence="5">
    <location>
        <begin position="462"/>
        <end position="483"/>
    </location>
</feature>
<dbReference type="PROSITE" id="PS50199">
    <property type="entry name" value="ZF_RANBP2_2"/>
    <property type="match status" value="1"/>
</dbReference>
<keyword evidence="3" id="KW-0862">Zinc</keyword>
<feature type="region of interest" description="Disordered" evidence="5">
    <location>
        <begin position="569"/>
        <end position="604"/>
    </location>
</feature>